<organism evidence="1 2">
    <name type="scientific">Melastoma candidum</name>
    <dbReference type="NCBI Taxonomy" id="119954"/>
    <lineage>
        <taxon>Eukaryota</taxon>
        <taxon>Viridiplantae</taxon>
        <taxon>Streptophyta</taxon>
        <taxon>Embryophyta</taxon>
        <taxon>Tracheophyta</taxon>
        <taxon>Spermatophyta</taxon>
        <taxon>Magnoliopsida</taxon>
        <taxon>eudicotyledons</taxon>
        <taxon>Gunneridae</taxon>
        <taxon>Pentapetalae</taxon>
        <taxon>rosids</taxon>
        <taxon>malvids</taxon>
        <taxon>Myrtales</taxon>
        <taxon>Melastomataceae</taxon>
        <taxon>Melastomatoideae</taxon>
        <taxon>Melastomateae</taxon>
        <taxon>Melastoma</taxon>
    </lineage>
</organism>
<protein>
    <submittedName>
        <fullName evidence="1">Uncharacterized protein</fullName>
    </submittedName>
</protein>
<dbReference type="Proteomes" id="UP001057402">
    <property type="component" value="Chromosome 8"/>
</dbReference>
<comment type="caution">
    <text evidence="1">The sequence shown here is derived from an EMBL/GenBank/DDBJ whole genome shotgun (WGS) entry which is preliminary data.</text>
</comment>
<name>A0ACB9N7A1_9MYRT</name>
<dbReference type="EMBL" id="CM042887">
    <property type="protein sequence ID" value="KAI4331639.1"/>
    <property type="molecule type" value="Genomic_DNA"/>
</dbReference>
<accession>A0ACB9N7A1</accession>
<gene>
    <name evidence="1" type="ORF">MLD38_029809</name>
</gene>
<keyword evidence="2" id="KW-1185">Reference proteome</keyword>
<reference evidence="2" key="1">
    <citation type="journal article" date="2023" name="Front. Plant Sci.">
        <title>Chromosomal-level genome assembly of Melastoma candidum provides insights into trichome evolution.</title>
        <authorList>
            <person name="Zhong Y."/>
            <person name="Wu W."/>
            <person name="Sun C."/>
            <person name="Zou P."/>
            <person name="Liu Y."/>
            <person name="Dai S."/>
            <person name="Zhou R."/>
        </authorList>
    </citation>
    <scope>NUCLEOTIDE SEQUENCE [LARGE SCALE GENOMIC DNA]</scope>
</reference>
<proteinExistence type="predicted"/>
<evidence type="ECO:0000313" key="1">
    <source>
        <dbReference type="EMBL" id="KAI4331639.1"/>
    </source>
</evidence>
<sequence>MKVSPQGGVPSGRTRAIENLIHGHGHAKELEDILASARNNPDWDGELARDLAEKVRRSFDDTVSELMIQGFELEELEGLRHRPPKRGGRRSNGKTRTEFSPGINADDGHQWRKYGQKSIHGATHPRHYFRCTHKIGQGCLATKQVQKVSDNPITFRSVYRGHHTCNDDRCPKTPDDRPRRNDHDSNNDSSVLLSFEHGSRIDSAPLKKEETGEDFFGNKGAALFVSSAPSDNNCCGLFGPQGDITASASHHGGYLNMMMGWEDAENFMLDYGSPSGRGCDQF</sequence>
<evidence type="ECO:0000313" key="2">
    <source>
        <dbReference type="Proteomes" id="UP001057402"/>
    </source>
</evidence>